<reference evidence="4 5" key="1">
    <citation type="submission" date="2019-09" db="EMBL/GenBank/DDBJ databases">
        <title>Flavobacterium sp. nov., isolated from glacier ice.</title>
        <authorList>
            <person name="Liu Q."/>
        </authorList>
    </citation>
    <scope>NUCLEOTIDE SEQUENCE [LARGE SCALE GENOMIC DNA]</scope>
    <source>
        <strain evidence="4 5">NBRC 112527</strain>
    </source>
</reference>
<dbReference type="OrthoDB" id="9778516at2"/>
<accession>A0A7J5AG71</accession>
<dbReference type="Proteomes" id="UP000490922">
    <property type="component" value="Unassembled WGS sequence"/>
</dbReference>
<dbReference type="SUPFAM" id="SSF55486">
    <property type="entry name" value="Metalloproteases ('zincins'), catalytic domain"/>
    <property type="match status" value="1"/>
</dbReference>
<dbReference type="Gene3D" id="2.30.42.10">
    <property type="match status" value="1"/>
</dbReference>
<feature type="domain" description="Peptidase M61 catalytic" evidence="2">
    <location>
        <begin position="313"/>
        <end position="419"/>
    </location>
</feature>
<comment type="caution">
    <text evidence="4">The sequence shown here is derived from an EMBL/GenBank/DDBJ whole genome shotgun (WGS) entry which is preliminary data.</text>
</comment>
<keyword evidence="1" id="KW-0732">Signal</keyword>
<dbReference type="InterPro" id="IPR040756">
    <property type="entry name" value="Peptidase_M61_N"/>
</dbReference>
<feature type="chain" id="PRO_5029776438" evidence="1">
    <location>
        <begin position="24"/>
        <end position="621"/>
    </location>
</feature>
<protein>
    <submittedName>
        <fullName evidence="4">Peptidase M61</fullName>
    </submittedName>
</protein>
<evidence type="ECO:0000313" key="4">
    <source>
        <dbReference type="EMBL" id="KAB1156535.1"/>
    </source>
</evidence>
<dbReference type="EMBL" id="WAEM01000002">
    <property type="protein sequence ID" value="KAB1156535.1"/>
    <property type="molecule type" value="Genomic_DNA"/>
</dbReference>
<sequence length="621" mass="70110">MFTKKTILLIVFIGSLFNFNANSQNKFKDQVEATIDLNSIKDDKVSVTITPPKFKTEEVLYHLPKIVPGTYTEDNYGKYIDNLKAYTNKGEAVSVSKIDDNTWQISNAKKVIKITYNVNDTFDTEIGDGFGKTDIFSPAGSNIEEGKNIMLNTHCFIGYFSGISDEIDYKVTITHPASLWGATSMTDIDSSDASDVFTTSRYAELVENPIMYSKPDYTSFTINGMDILIAVYSPNGIHTAESLTPEMKKMMSAQKNFLGTFNTTKKYSVLIYLSDVEKSNDAKGFGALEHPTATTVVMPEAMPLEELSEQLKDVVSHEFFHIVTPLTIHSKEIQFFDYTTPKMSEHLWMYEGVTEYFANLFQINQGLISEEEFYERMSGKIANANELNDTMSFTKMSENVLNQPYKDQYLNVYEKGALIGMCLDIIIREKSNGERGILDLMQKLSNEYGANKPFNDNELFDKITAFTFPEVGTFLTTYVAGETPIPYETFFAKVGVTKINVKVPGNVFIKDKTPYITVNPETKTISIVPNIELNDFFNELGLKGGDAILAINDINYNLENIYDMLTLSESWKNDELITVKIKRDGKEQIVKGKTKLTFEDKEGYEASDKSKTKLKEAWLKG</sequence>
<evidence type="ECO:0000256" key="1">
    <source>
        <dbReference type="SAM" id="SignalP"/>
    </source>
</evidence>
<proteinExistence type="predicted"/>
<dbReference type="Gene3D" id="1.10.390.10">
    <property type="entry name" value="Neutral Protease Domain 2"/>
    <property type="match status" value="1"/>
</dbReference>
<dbReference type="AlphaFoldDB" id="A0A7J5AG71"/>
<dbReference type="Pfam" id="PF05299">
    <property type="entry name" value="Peptidase_M61"/>
    <property type="match status" value="1"/>
</dbReference>
<dbReference type="SUPFAM" id="SSF50156">
    <property type="entry name" value="PDZ domain-like"/>
    <property type="match status" value="1"/>
</dbReference>
<feature type="signal peptide" evidence="1">
    <location>
        <begin position="1"/>
        <end position="23"/>
    </location>
</feature>
<evidence type="ECO:0000313" key="5">
    <source>
        <dbReference type="Proteomes" id="UP000490922"/>
    </source>
</evidence>
<gene>
    <name evidence="4" type="ORF">F6464_04035</name>
</gene>
<dbReference type="Pfam" id="PF17899">
    <property type="entry name" value="Peptidase_M61_N"/>
    <property type="match status" value="1"/>
</dbReference>
<feature type="domain" description="Peptidase M61 N-terminal" evidence="3">
    <location>
        <begin position="34"/>
        <end position="214"/>
    </location>
</feature>
<dbReference type="InterPro" id="IPR027268">
    <property type="entry name" value="Peptidase_M4/M1_CTD_sf"/>
</dbReference>
<evidence type="ECO:0000259" key="3">
    <source>
        <dbReference type="Pfam" id="PF17899"/>
    </source>
</evidence>
<dbReference type="RefSeq" id="WP_151106531.1">
    <property type="nucleotide sequence ID" value="NZ_WAEM01000002.1"/>
</dbReference>
<name>A0A7J5AG71_9FLAO</name>
<keyword evidence="5" id="KW-1185">Reference proteome</keyword>
<organism evidence="4 5">
    <name type="scientific">Flavobacterium luteum</name>
    <dbReference type="NCBI Taxonomy" id="2026654"/>
    <lineage>
        <taxon>Bacteria</taxon>
        <taxon>Pseudomonadati</taxon>
        <taxon>Bacteroidota</taxon>
        <taxon>Flavobacteriia</taxon>
        <taxon>Flavobacteriales</taxon>
        <taxon>Flavobacteriaceae</taxon>
        <taxon>Flavobacterium</taxon>
    </lineage>
</organism>
<evidence type="ECO:0000259" key="2">
    <source>
        <dbReference type="Pfam" id="PF05299"/>
    </source>
</evidence>
<dbReference type="Gene3D" id="2.60.40.3650">
    <property type="match status" value="1"/>
</dbReference>
<dbReference type="InterPro" id="IPR036034">
    <property type="entry name" value="PDZ_sf"/>
</dbReference>
<dbReference type="InterPro" id="IPR007963">
    <property type="entry name" value="Peptidase_M61_catalytic"/>
</dbReference>